<keyword evidence="2" id="KW-1185">Reference proteome</keyword>
<evidence type="ECO:0000313" key="2">
    <source>
        <dbReference type="Proteomes" id="UP001156237"/>
    </source>
</evidence>
<protein>
    <submittedName>
        <fullName evidence="1">Uncharacterized protein</fullName>
    </submittedName>
</protein>
<proteinExistence type="predicted"/>
<sequence length="104" mass="11919">MVLIPDRCYKQPNEKEYLRIDFSSRLASKEFITGIQKCRCYNSNGDDVTSDIIEDPDYDETSVKFWFKDGTSGSTYNLTVRVETNKGAVLEEDLILVVEEIGHD</sequence>
<dbReference type="EMBL" id="OP880253">
    <property type="protein sequence ID" value="WAE39595.1"/>
    <property type="molecule type" value="Genomic_DNA"/>
</dbReference>
<dbReference type="Proteomes" id="UP001156237">
    <property type="component" value="Segment"/>
</dbReference>
<dbReference type="Pfam" id="PF23148">
    <property type="entry name" value="Gp77"/>
    <property type="match status" value="1"/>
</dbReference>
<organism evidence="1 2">
    <name type="scientific">Methanophagales virus GBV302</name>
    <dbReference type="NCBI Taxonomy" id="2999281"/>
    <lineage>
        <taxon>Viruses</taxon>
        <taxon>Duplodnaviria</taxon>
        <taxon>Heunggongvirae</taxon>
        <taxon>Uroviricota</taxon>
        <taxon>Caudoviricetes</taxon>
        <taxon>Nakonvirales</taxon>
        <taxon>Ekchuahviridae</taxon>
        <taxon>Kukulkanvirus</taxon>
        <taxon>Kukulkanvirus mexicoense</taxon>
    </lineage>
</organism>
<gene>
    <name evidence="1" type="ORF">FHOMOCKG_00067</name>
</gene>
<name>A0A9E9A8I8_9CAUD</name>
<reference evidence="1 2" key="1">
    <citation type="submission" date="2022-10" db="EMBL/GenBank/DDBJ databases">
        <title>Evolutionary Diversification of Methanotrophic Ca. Methanophagales (ANME-1) and Their Expansive Virome.</title>
        <authorList>
            <person name="Laso-Perez R."/>
            <person name="Wu F."/>
            <person name="Cremiere A."/>
            <person name="Speth D.R."/>
            <person name="Magyar J.S."/>
            <person name="Krupovic M."/>
            <person name="Orphan V.J."/>
        </authorList>
    </citation>
    <scope>NUCLEOTIDE SEQUENCE [LARGE SCALE GENOMIC DNA]</scope>
</reference>
<dbReference type="InterPro" id="IPR056928">
    <property type="entry name" value="Gp77-like"/>
</dbReference>
<accession>A0A9E9A8I8</accession>
<evidence type="ECO:0000313" key="1">
    <source>
        <dbReference type="EMBL" id="WAE39595.1"/>
    </source>
</evidence>